<dbReference type="InterPro" id="IPR000535">
    <property type="entry name" value="MSP_dom"/>
</dbReference>
<evidence type="ECO:0000256" key="1">
    <source>
        <dbReference type="ARBA" id="ARBA00022737"/>
    </source>
</evidence>
<evidence type="ECO:0000313" key="4">
    <source>
        <dbReference type="EMBL" id="CAD8174044.1"/>
    </source>
</evidence>
<reference evidence="4" key="1">
    <citation type="submission" date="2021-01" db="EMBL/GenBank/DDBJ databases">
        <authorList>
            <consortium name="Genoscope - CEA"/>
            <person name="William W."/>
        </authorList>
    </citation>
    <scope>NUCLEOTIDE SEQUENCE</scope>
</reference>
<proteinExistence type="predicted"/>
<dbReference type="Pfam" id="PF02493">
    <property type="entry name" value="MORN"/>
    <property type="match status" value="4"/>
</dbReference>
<keyword evidence="1" id="KW-0677">Repeat</keyword>
<dbReference type="PROSITE" id="PS50202">
    <property type="entry name" value="MSP"/>
    <property type="match status" value="1"/>
</dbReference>
<dbReference type="OrthoDB" id="287163at2759"/>
<dbReference type="Proteomes" id="UP000689195">
    <property type="component" value="Unassembled WGS sequence"/>
</dbReference>
<comment type="caution">
    <text evidence="4">The sequence shown here is derived from an EMBL/GenBank/DDBJ whole genome shotgun (WGS) entry which is preliminary data.</text>
</comment>
<protein>
    <recommendedName>
        <fullName evidence="3">MSP domain-containing protein</fullName>
    </recommendedName>
</protein>
<evidence type="ECO:0000259" key="3">
    <source>
        <dbReference type="PROSITE" id="PS50202"/>
    </source>
</evidence>
<dbReference type="SMART" id="SM00698">
    <property type="entry name" value="MORN"/>
    <property type="match status" value="3"/>
</dbReference>
<dbReference type="InterPro" id="IPR003409">
    <property type="entry name" value="MORN"/>
</dbReference>
<dbReference type="Pfam" id="PF00635">
    <property type="entry name" value="Motile_Sperm"/>
    <property type="match status" value="1"/>
</dbReference>
<dbReference type="PANTHER" id="PTHR23084:SF263">
    <property type="entry name" value="MORN REPEAT-CONTAINING PROTEIN 1"/>
    <property type="match status" value="1"/>
</dbReference>
<evidence type="ECO:0000256" key="2">
    <source>
        <dbReference type="SAM" id="Phobius"/>
    </source>
</evidence>
<dbReference type="EMBL" id="CAJJDO010000060">
    <property type="protein sequence ID" value="CAD8174044.1"/>
    <property type="molecule type" value="Genomic_DNA"/>
</dbReference>
<organism evidence="4 5">
    <name type="scientific">Paramecium pentaurelia</name>
    <dbReference type="NCBI Taxonomy" id="43138"/>
    <lineage>
        <taxon>Eukaryota</taxon>
        <taxon>Sar</taxon>
        <taxon>Alveolata</taxon>
        <taxon>Ciliophora</taxon>
        <taxon>Intramacronucleata</taxon>
        <taxon>Oligohymenophorea</taxon>
        <taxon>Peniculida</taxon>
        <taxon>Parameciidae</taxon>
        <taxon>Paramecium</taxon>
    </lineage>
</organism>
<keyword evidence="2" id="KW-0472">Membrane</keyword>
<evidence type="ECO:0000313" key="5">
    <source>
        <dbReference type="Proteomes" id="UP000689195"/>
    </source>
</evidence>
<keyword evidence="5" id="KW-1185">Reference proteome</keyword>
<keyword evidence="2" id="KW-0812">Transmembrane</keyword>
<feature type="transmembrane region" description="Helical" evidence="2">
    <location>
        <begin position="159"/>
        <end position="182"/>
    </location>
</feature>
<dbReference type="AlphaFoldDB" id="A0A8S1VAU0"/>
<dbReference type="PANTHER" id="PTHR23084">
    <property type="entry name" value="PHOSPHATIDYLINOSITOL-4-PHOSPHATE 5-KINASE RELATED"/>
    <property type="match status" value="1"/>
</dbReference>
<gene>
    <name evidence="4" type="ORF">PPENT_87.1.T0600198</name>
</gene>
<accession>A0A8S1VAU0</accession>
<feature type="domain" description="MSP" evidence="3">
    <location>
        <begin position="5"/>
        <end position="111"/>
    </location>
</feature>
<sequence length="474" mass="55369">MYNFHFVVNPKEKIQFSNQKAQIQIQNITRYHLAFKIRTTNNVDFKVIGNKGILNPMTTNIIQIISNKENIVKAKFQIMTVIINPNDNIDTAFSRANSEQIQMETLKTKSTFGEDTQSLISDTSFFKSTAAPKQIVPLPPIDQIQVSTNEKKDEFQPTILHLLFVGAACLLIGYFTHIKILYVGNLQILFIYINQIQQRNDQLIGLIVQQNLNANPKITSISIPDNKPLSSISAVKPQQKIHIYNKDYEGKIEMLRDWQIIMNKIIQMDILWLNVEWKKHGYYQIKYNTKVLYYYRVEFAKETFEGELQNGKPQGKGIYICNNESYEEQQVNGFKHGNGIWVMKENGNLVKLMDMEFIFRIIINILEVFRNNLKHGHDIENFVNEDLNNEQFRNGKPEGKGTYIWNKGAEFRNGFRHGKGVWNKWDPVNEGHYSYEEMFENDKKYGQEIFTWPSGNYYVGSFVNDYRHGFGEMF</sequence>
<keyword evidence="2" id="KW-1133">Transmembrane helix</keyword>
<name>A0A8S1VAU0_9CILI</name>